<feature type="compositionally biased region" description="Basic residues" evidence="1">
    <location>
        <begin position="149"/>
        <end position="163"/>
    </location>
</feature>
<name>A0A699GFS1_TANCI</name>
<organism evidence="3">
    <name type="scientific">Tanacetum cinerariifolium</name>
    <name type="common">Dalmatian daisy</name>
    <name type="synonym">Chrysanthemum cinerariifolium</name>
    <dbReference type="NCBI Taxonomy" id="118510"/>
    <lineage>
        <taxon>Eukaryota</taxon>
        <taxon>Viridiplantae</taxon>
        <taxon>Streptophyta</taxon>
        <taxon>Embryophyta</taxon>
        <taxon>Tracheophyta</taxon>
        <taxon>Spermatophyta</taxon>
        <taxon>Magnoliopsida</taxon>
        <taxon>eudicotyledons</taxon>
        <taxon>Gunneridae</taxon>
        <taxon>Pentapetalae</taxon>
        <taxon>asterids</taxon>
        <taxon>campanulids</taxon>
        <taxon>Asterales</taxon>
        <taxon>Asteraceae</taxon>
        <taxon>Asteroideae</taxon>
        <taxon>Anthemideae</taxon>
        <taxon>Anthemidinae</taxon>
        <taxon>Tanacetum</taxon>
    </lineage>
</organism>
<sequence>MPSMMALSRKFSDTAPTFTSSSPGAGAGVGTSPSARFQNRRAMEDRFAGIVEFAGDQAGGATAPPHHAPDRPDQRGRSLPAQLPARHGRTRPDSIVSDHGPPGTDRAPAHRPAHHVRAPPHRAAAAGTGVPTRPPRPVVHPARSGGGHGGRRHRSGRAHRHARGLSGPDRPPAGPPAHGDLRRARLPGAPWHACQACRPAAARLPGRLAPHGQGNMVVQGRGRHDFAARRAGAPRAARWRRLAARVPGGARPGAVPHLAGGRRAARRGAGAGAGRHQRRHHADPRVVAEDLALAAQGEGGRRYAGASGGQPTRHLRCPAGLNCRWCGHADARCGPARKAVRALHTRRRQRLCKLRNAVEVEQLDLHGLGARVDSDFTEELVARERRRILDQRAFREYRSRTEGLVEHARTEGAGIHRPRHEFPERRKIRVPGLGRIVIVGRTIVDIGGDPDHVGNGLDTAEQARHFQLAPQWNAVAAVGQRFPYGDTLGVLAVADIEADGHVGRDDFPGGGRGFQRRDQPFHLLAPQECRAGVFRAHGRIFEKCAAAAGRERRNAFFRVPCIGRQILGGAVVIRHFVIVPLPDLRHLGGELAEVRIEHIVGMAATVFLQRFRDLAHFFRDDIAPDLAVFRGHLGKDGAVGINGVAVVDEKVRIAQAHRFIDFHAAKIGVDAPALAALVAAPVKAHGPGAIGRRRGPELSRDGLALDLRIVGIHVAHAHEYRLAGRQAAQVDTGREIGGVAGDGTNDAAGIGKTLAGIVFDDHLRVTVAAAPDDGPVIADVAELYARQHLGPLALTDANGRMPTALAFSPLAVADARSDTLPPQLGHRNERQRQVSHQEKCRLPFQPFRMQAVGYLRFVECSRHEVGMDGAVRRRAGGQGGRRCAGASSPACARPEAASAHAKSNFMTSSLPVSRFITKAQRGHRPDPLLANSFSAFHPSKFYGEQMRGLSLRTRAPPQLETILGADRLVAADLAVAGQVVHQLGHLQLAVLVFDHGNGAHLLRAAVVEPHFHRRLVGHVDQHHAVGGGPVGHTFVNEAENQDAADLVETVAVDVQVFAVADGAAAVVAGQVDVRRAVVSAPAFTERLHAARRAVAHFEQARQIEVDALGLCAAQLGEETGFRRAVGGPLVPVQVDADAAEALALRFFQRDLVAALFQRDLRQRNFSGRWCWCRFSGRRRRHFGAAKVLEQRRQAAIKTLAHGAETPHAVAAVDLGQDHGFFVRKVAACERERHGRSQCHAARRDAAHGAAFERAGKHQLVDGRRQGVQIDMEDRAALPQSHAHGVAGAGELVVKHHVPVVRQLACRVEPKARQVHRRSRRLQRHVHIEGAAAAEVRQLALLSASESVHVPAPCSMVCAILPDLQGAAQPSCFRFHGALAALDAHQHAGDAAFGGHGRRTDDLVAAAGRKIHRLRAALHHGAARVHHPGADEHQVARCRFHAQIVHAHGQLDRLARRAHHLFGHLLAAQVGHRLEFTGLELARVEFQRRMRQVRMGLGRPAFYATQAAAVHEQLHLVRIGEHAYLRRRFRRPVAGDRHHRSAAPLRRLGHAALRLEEVVRILGQTVDAHDARRFQVGCIATAVIEHHPVAVRNGAGIEIVIVRLGQVFGLLQQALFAVGQQLAAAAVRFFEVAPRGLIKTRIHRIVFPVAVLGDDQRLVGLRALVVQPVLARLQINVVGLRRPAGGIRLVARILLVHGLVQRVDQRVGHLRFVERAFPGQHAGVVAVAAHHVGTGFHHLRAEGRIGIEVLPARHARQDHQAQFIGSSHEGRRMRVVRQADVVVAGALDQERIAVLGLRRQRVAHIRIFLVAVHAAQERLFAVDQELALGQLDAADADARVDHVLAALAGDGGLQRIQVGRLGRPQLRTIDLQFAHDVAAFAGRQTHALRPIGHAGGLVEQAVTQFGSTRLVRRIAHLRLHAHGGRGFIGLRIGDENAAARDLLGQHLVADMHGRLDGERDVAVDAAVLDVVEVLERFRAGDGIVLVIDAHHQLVGAAFFQVRRDVVRERQVAAQVLAQVFAIEPHVRHVHRAFEAEDGLFAGGDFGGEILLVVRGALPRVDRYLRFQARRVRQVDAAPAIGRHLVHGGGDLAVVAIEIPGLIEADGADVGGAGGRRYGQRQQTDGRKLLVKPQEKTAHSAWNSPKKTRTLIYAGHDWAVAPKGGRRDSYLSTRQQHRTLEPCAHGVTFGSPGPAVCGWCLDPDCDWINCQECYRFVNHAPPLLTSPCFYLILFSALFQKLFQNFTSSEEARSYATVCGGLTFIVAAAFYITYLIRVHSCYVLKIQGSKVVIGGISGWKTLKQEFDFADFQSAAISPELLHMPKIFQMYESGQIAMDRTLKSEAIQFRFNDGKSISIYFCNKVFEEQSLRDFLSRILAKCAP</sequence>
<comment type="caution">
    <text evidence="3">The sequence shown here is derived from an EMBL/GenBank/DDBJ whole genome shotgun (WGS) entry which is preliminary data.</text>
</comment>
<dbReference type="EMBL" id="BKCJ010000009">
    <property type="protein sequence ID" value="GEU28582.1"/>
    <property type="molecule type" value="Genomic_DNA"/>
</dbReference>
<feature type="compositionally biased region" description="Basic and acidic residues" evidence="1">
    <location>
        <begin position="67"/>
        <end position="76"/>
    </location>
</feature>
<evidence type="ECO:0000256" key="2">
    <source>
        <dbReference type="SAM" id="Phobius"/>
    </source>
</evidence>
<feature type="compositionally biased region" description="Polar residues" evidence="1">
    <location>
        <begin position="14"/>
        <end position="23"/>
    </location>
</feature>
<feature type="region of interest" description="Disordered" evidence="1">
    <location>
        <begin position="1"/>
        <end position="181"/>
    </location>
</feature>
<feature type="compositionally biased region" description="Low complexity" evidence="1">
    <location>
        <begin position="121"/>
        <end position="131"/>
    </location>
</feature>
<protein>
    <submittedName>
        <fullName evidence="3">Uncharacterized protein</fullName>
    </submittedName>
</protein>
<feature type="compositionally biased region" description="Low complexity" evidence="1">
    <location>
        <begin position="248"/>
        <end position="262"/>
    </location>
</feature>
<feature type="compositionally biased region" description="Basic residues" evidence="1">
    <location>
        <begin position="109"/>
        <end position="120"/>
    </location>
</feature>
<keyword evidence="2" id="KW-0472">Membrane</keyword>
<proteinExistence type="predicted"/>
<reference evidence="3" key="1">
    <citation type="journal article" date="2019" name="Sci. Rep.">
        <title>Draft genome of Tanacetum cinerariifolium, the natural source of mosquito coil.</title>
        <authorList>
            <person name="Yamashiro T."/>
            <person name="Shiraishi A."/>
            <person name="Satake H."/>
            <person name="Nakayama K."/>
        </authorList>
    </citation>
    <scope>NUCLEOTIDE SEQUENCE</scope>
</reference>
<accession>A0A699GFS1</accession>
<evidence type="ECO:0000313" key="3">
    <source>
        <dbReference type="EMBL" id="GEU28582.1"/>
    </source>
</evidence>
<keyword evidence="2" id="KW-0812">Transmembrane</keyword>
<feature type="region of interest" description="Disordered" evidence="1">
    <location>
        <begin position="248"/>
        <end position="283"/>
    </location>
</feature>
<gene>
    <name evidence="3" type="ORF">Tci_000560</name>
</gene>
<keyword evidence="2" id="KW-1133">Transmembrane helix</keyword>
<evidence type="ECO:0000256" key="1">
    <source>
        <dbReference type="SAM" id="MobiDB-lite"/>
    </source>
</evidence>
<feature type="transmembrane region" description="Helical" evidence="2">
    <location>
        <begin position="2252"/>
        <end position="2273"/>
    </location>
</feature>